<name>A0ABW0Z544_9ACTN</name>
<keyword evidence="2" id="KW-1003">Cell membrane</keyword>
<dbReference type="PANTHER" id="PTHR42770:SF13">
    <property type="entry name" value="L-METHIONINE_BRANCHED-CHAIN AMINO ACID EXPORTER YJEH"/>
    <property type="match status" value="1"/>
</dbReference>
<feature type="transmembrane region" description="Helical" evidence="6">
    <location>
        <begin position="267"/>
        <end position="296"/>
    </location>
</feature>
<evidence type="ECO:0000256" key="4">
    <source>
        <dbReference type="ARBA" id="ARBA00022989"/>
    </source>
</evidence>
<keyword evidence="4 6" id="KW-1133">Transmembrane helix</keyword>
<dbReference type="PANTHER" id="PTHR42770">
    <property type="entry name" value="AMINO ACID TRANSPORTER-RELATED"/>
    <property type="match status" value="1"/>
</dbReference>
<dbReference type="PIRSF" id="PIRSF006060">
    <property type="entry name" value="AA_transporter"/>
    <property type="match status" value="1"/>
</dbReference>
<feature type="transmembrane region" description="Helical" evidence="6">
    <location>
        <begin position="40"/>
        <end position="61"/>
    </location>
</feature>
<evidence type="ECO:0000256" key="5">
    <source>
        <dbReference type="ARBA" id="ARBA00023136"/>
    </source>
</evidence>
<feature type="transmembrane region" description="Helical" evidence="6">
    <location>
        <begin position="317"/>
        <end position="340"/>
    </location>
</feature>
<dbReference type="InterPro" id="IPR002293">
    <property type="entry name" value="AA/rel_permease1"/>
</dbReference>
<evidence type="ECO:0000313" key="7">
    <source>
        <dbReference type="EMBL" id="MFC5723951.1"/>
    </source>
</evidence>
<keyword evidence="8" id="KW-1185">Reference proteome</keyword>
<feature type="transmembrane region" description="Helical" evidence="6">
    <location>
        <begin position="346"/>
        <end position="366"/>
    </location>
</feature>
<evidence type="ECO:0000256" key="2">
    <source>
        <dbReference type="ARBA" id="ARBA00022475"/>
    </source>
</evidence>
<accession>A0ABW0Z544</accession>
<organism evidence="7 8">
    <name type="scientific">Streptomyces gamaensis</name>
    <dbReference type="NCBI Taxonomy" id="1763542"/>
    <lineage>
        <taxon>Bacteria</taxon>
        <taxon>Bacillati</taxon>
        <taxon>Actinomycetota</taxon>
        <taxon>Actinomycetes</taxon>
        <taxon>Kitasatosporales</taxon>
        <taxon>Streptomycetaceae</taxon>
        <taxon>Streptomyces</taxon>
    </lineage>
</organism>
<reference evidence="8" key="1">
    <citation type="journal article" date="2019" name="Int. J. Syst. Evol. Microbiol.">
        <title>The Global Catalogue of Microorganisms (GCM) 10K type strain sequencing project: providing services to taxonomists for standard genome sequencing and annotation.</title>
        <authorList>
            <consortium name="The Broad Institute Genomics Platform"/>
            <consortium name="The Broad Institute Genome Sequencing Center for Infectious Disease"/>
            <person name="Wu L."/>
            <person name="Ma J."/>
        </authorList>
    </citation>
    <scope>NUCLEOTIDE SEQUENCE [LARGE SCALE GENOMIC DNA]</scope>
    <source>
        <strain evidence="8">CGMCC 4.7304</strain>
    </source>
</reference>
<protein>
    <submittedName>
        <fullName evidence="7">APC family permease</fullName>
    </submittedName>
</protein>
<feature type="transmembrane region" description="Helical" evidence="6">
    <location>
        <begin position="12"/>
        <end position="34"/>
    </location>
</feature>
<proteinExistence type="predicted"/>
<comment type="subcellular location">
    <subcellularLocation>
        <location evidence="1">Cell membrane</location>
        <topology evidence="1">Multi-pass membrane protein</topology>
    </subcellularLocation>
</comment>
<keyword evidence="5 6" id="KW-0472">Membrane</keyword>
<gene>
    <name evidence="7" type="ORF">ACFP1Z_27675</name>
</gene>
<evidence type="ECO:0000256" key="3">
    <source>
        <dbReference type="ARBA" id="ARBA00022692"/>
    </source>
</evidence>
<feature type="transmembrane region" description="Helical" evidence="6">
    <location>
        <begin position="92"/>
        <end position="117"/>
    </location>
</feature>
<feature type="transmembrane region" description="Helical" evidence="6">
    <location>
        <begin position="153"/>
        <end position="172"/>
    </location>
</feature>
<dbReference type="EMBL" id="JBHSPB010000022">
    <property type="protein sequence ID" value="MFC5723951.1"/>
    <property type="molecule type" value="Genomic_DNA"/>
</dbReference>
<dbReference type="InterPro" id="IPR050367">
    <property type="entry name" value="APC_superfamily"/>
</dbReference>
<dbReference type="Proteomes" id="UP001596083">
    <property type="component" value="Unassembled WGS sequence"/>
</dbReference>
<feature type="transmembrane region" description="Helical" evidence="6">
    <location>
        <begin position="223"/>
        <end position="247"/>
    </location>
</feature>
<dbReference type="RefSeq" id="WP_390320380.1">
    <property type="nucleotide sequence ID" value="NZ_JBHSPB010000022.1"/>
</dbReference>
<evidence type="ECO:0000256" key="1">
    <source>
        <dbReference type="ARBA" id="ARBA00004651"/>
    </source>
</evidence>
<sequence>MPDTGLHRTLRITDGTAMAVGSVMGPSVLVLPALTARTAGPAAVLAWGAMSVFALALALALGRAGARLPHAGGIVAYTRAAFGPRLTTLTGYWLLASVPFAVPVIALVGANYITAYYGLAPRWAVAIAAVLLFTSCALNARGLRLSGWVQVRLVVLTGAVLAGVSLLGAGRVRAARFEPFLPHGWGAVGTAALLIFWSYIGFEMVVHLAEEFRRPARDLPLSMVLASAVLSVLYCLSAVVMVGTGVYRDASGLAPVSVLARDALGPVAGSVTACFALCCSFVAVHTNIAGFSRLLYAQARDGKLPRALARLHPRHGTPARALAHLAAAFALLLAGVALTMPDLQELIAWPSATFVAVYLVGTAAALRILPRRDIGRAAAALAALVCLAILPFSWPAVLYPAAVAVLVLLLARGTAHRPPTPEREKTVAHPRPR</sequence>
<dbReference type="Pfam" id="PF13520">
    <property type="entry name" value="AA_permease_2"/>
    <property type="match status" value="1"/>
</dbReference>
<feature type="transmembrane region" description="Helical" evidence="6">
    <location>
        <begin position="184"/>
        <end position="202"/>
    </location>
</feature>
<evidence type="ECO:0000313" key="8">
    <source>
        <dbReference type="Proteomes" id="UP001596083"/>
    </source>
</evidence>
<feature type="transmembrane region" description="Helical" evidence="6">
    <location>
        <begin position="123"/>
        <end position="141"/>
    </location>
</feature>
<evidence type="ECO:0000256" key="6">
    <source>
        <dbReference type="SAM" id="Phobius"/>
    </source>
</evidence>
<comment type="caution">
    <text evidence="7">The sequence shown here is derived from an EMBL/GenBank/DDBJ whole genome shotgun (WGS) entry which is preliminary data.</text>
</comment>
<keyword evidence="3 6" id="KW-0812">Transmembrane</keyword>
<dbReference type="Gene3D" id="1.20.1740.10">
    <property type="entry name" value="Amino acid/polyamine transporter I"/>
    <property type="match status" value="1"/>
</dbReference>